<gene>
    <name evidence="1" type="ORF">SAMN05421795_11221</name>
</gene>
<evidence type="ECO:0000313" key="2">
    <source>
        <dbReference type="Proteomes" id="UP000186098"/>
    </source>
</evidence>
<dbReference type="Pfam" id="PF08843">
    <property type="entry name" value="AbiEii"/>
    <property type="match status" value="1"/>
</dbReference>
<protein>
    <submittedName>
        <fullName evidence="1">Nucleotidyl transferase AbiEii toxin, Type IV TA system</fullName>
    </submittedName>
</protein>
<dbReference type="AlphaFoldDB" id="A0A1N7MZL6"/>
<dbReference type="EMBL" id="FTOM01000012">
    <property type="protein sequence ID" value="SIS91448.1"/>
    <property type="molecule type" value="Genomic_DNA"/>
</dbReference>
<keyword evidence="2" id="KW-1185">Reference proteome</keyword>
<proteinExistence type="predicted"/>
<reference evidence="2" key="1">
    <citation type="submission" date="2017-01" db="EMBL/GenBank/DDBJ databases">
        <authorList>
            <person name="Varghese N."/>
            <person name="Submissions S."/>
        </authorList>
    </citation>
    <scope>NUCLEOTIDE SEQUENCE [LARGE SCALE GENOMIC DNA]</scope>
    <source>
        <strain evidence="2">DSM 18714</strain>
    </source>
</reference>
<accession>A0A1N7MZL6</accession>
<dbReference type="OrthoDB" id="7305331at2"/>
<dbReference type="STRING" id="407234.SAMN05421795_11221"/>
<dbReference type="InterPro" id="IPR014942">
    <property type="entry name" value="AbiEii"/>
</dbReference>
<dbReference type="RefSeq" id="WP_076367744.1">
    <property type="nucleotide sequence ID" value="NZ_FTOM01000012.1"/>
</dbReference>
<dbReference type="GO" id="GO:0016740">
    <property type="term" value="F:transferase activity"/>
    <property type="evidence" value="ECO:0007669"/>
    <property type="project" value="UniProtKB-KW"/>
</dbReference>
<organism evidence="1 2">
    <name type="scientific">Phaeovulum vinaykumarii</name>
    <dbReference type="NCBI Taxonomy" id="407234"/>
    <lineage>
        <taxon>Bacteria</taxon>
        <taxon>Pseudomonadati</taxon>
        <taxon>Pseudomonadota</taxon>
        <taxon>Alphaproteobacteria</taxon>
        <taxon>Rhodobacterales</taxon>
        <taxon>Paracoccaceae</taxon>
        <taxon>Phaeovulum</taxon>
    </lineage>
</organism>
<keyword evidence="1" id="KW-0808">Transferase</keyword>
<dbReference type="Proteomes" id="UP000186098">
    <property type="component" value="Unassembled WGS sequence"/>
</dbReference>
<sequence length="229" mass="25037">MNTPQPSHWPELFDVAMAIVDQANGLGIGMSNWSFGGGTALMLQIAHRESHDIDLFIDDAQYLPYLNPETQGYDLALAASDYETDGTRALKIVFDGIGEIDFICCAPVTQDPFATTQIRRRSLNLETPAEILAKKVVFRGSHLQPRDMFDIAAVAQAKGVDYVVEACSGFPEACQAALLVTEKMNPRLVDSVTDKLLISEGFLDLRTRAQMMTAEVLSAAITRSAAPLR</sequence>
<evidence type="ECO:0000313" key="1">
    <source>
        <dbReference type="EMBL" id="SIS91448.1"/>
    </source>
</evidence>
<name>A0A1N7MZL6_9RHOB</name>